<dbReference type="Proteomes" id="UP000828390">
    <property type="component" value="Unassembled WGS sequence"/>
</dbReference>
<accession>A0A9D4C941</accession>
<evidence type="ECO:0000313" key="3">
    <source>
        <dbReference type="Proteomes" id="UP000828390"/>
    </source>
</evidence>
<evidence type="ECO:0000313" key="2">
    <source>
        <dbReference type="EMBL" id="KAH3719219.1"/>
    </source>
</evidence>
<keyword evidence="1" id="KW-1133">Transmembrane helix</keyword>
<protein>
    <submittedName>
        <fullName evidence="2">Uncharacterized protein</fullName>
    </submittedName>
</protein>
<keyword evidence="1" id="KW-0812">Transmembrane</keyword>
<keyword evidence="3" id="KW-1185">Reference proteome</keyword>
<gene>
    <name evidence="2" type="ORF">DPMN_062051</name>
</gene>
<evidence type="ECO:0000256" key="1">
    <source>
        <dbReference type="SAM" id="Phobius"/>
    </source>
</evidence>
<reference evidence="2" key="2">
    <citation type="submission" date="2020-11" db="EMBL/GenBank/DDBJ databases">
        <authorList>
            <person name="McCartney M.A."/>
            <person name="Auch B."/>
            <person name="Kono T."/>
            <person name="Mallez S."/>
            <person name="Becker A."/>
            <person name="Gohl D.M."/>
            <person name="Silverstein K.A.T."/>
            <person name="Koren S."/>
            <person name="Bechman K.B."/>
            <person name="Herman A."/>
            <person name="Abrahante J.E."/>
            <person name="Garbe J."/>
        </authorList>
    </citation>
    <scope>NUCLEOTIDE SEQUENCE</scope>
    <source>
        <strain evidence="2">Duluth1</strain>
        <tissue evidence="2">Whole animal</tissue>
    </source>
</reference>
<organism evidence="2 3">
    <name type="scientific">Dreissena polymorpha</name>
    <name type="common">Zebra mussel</name>
    <name type="synonym">Mytilus polymorpha</name>
    <dbReference type="NCBI Taxonomy" id="45954"/>
    <lineage>
        <taxon>Eukaryota</taxon>
        <taxon>Metazoa</taxon>
        <taxon>Spiralia</taxon>
        <taxon>Lophotrochozoa</taxon>
        <taxon>Mollusca</taxon>
        <taxon>Bivalvia</taxon>
        <taxon>Autobranchia</taxon>
        <taxon>Heteroconchia</taxon>
        <taxon>Euheterodonta</taxon>
        <taxon>Imparidentia</taxon>
        <taxon>Neoheterodontei</taxon>
        <taxon>Myida</taxon>
        <taxon>Dreissenoidea</taxon>
        <taxon>Dreissenidae</taxon>
        <taxon>Dreissena</taxon>
    </lineage>
</organism>
<name>A0A9D4C941_DREPO</name>
<dbReference type="EMBL" id="JAIWYP010000013">
    <property type="protein sequence ID" value="KAH3719219.1"/>
    <property type="molecule type" value="Genomic_DNA"/>
</dbReference>
<dbReference type="AlphaFoldDB" id="A0A9D4C941"/>
<sequence length="76" mass="8080">MSQFALQSFPADSMAAVFLPAAPCVIFISSAPPIMTKGRKAIISSVIFQLYTKPITIPVTTLQKAMRADPSLIPAA</sequence>
<keyword evidence="1" id="KW-0472">Membrane</keyword>
<feature type="transmembrane region" description="Helical" evidence="1">
    <location>
        <begin position="15"/>
        <end position="35"/>
    </location>
</feature>
<comment type="caution">
    <text evidence="2">The sequence shown here is derived from an EMBL/GenBank/DDBJ whole genome shotgun (WGS) entry which is preliminary data.</text>
</comment>
<reference evidence="2" key="1">
    <citation type="journal article" date="2019" name="bioRxiv">
        <title>The Genome of the Zebra Mussel, Dreissena polymorpha: A Resource for Invasive Species Research.</title>
        <authorList>
            <person name="McCartney M.A."/>
            <person name="Auch B."/>
            <person name="Kono T."/>
            <person name="Mallez S."/>
            <person name="Zhang Y."/>
            <person name="Obille A."/>
            <person name="Becker A."/>
            <person name="Abrahante J.E."/>
            <person name="Garbe J."/>
            <person name="Badalamenti J.P."/>
            <person name="Herman A."/>
            <person name="Mangelson H."/>
            <person name="Liachko I."/>
            <person name="Sullivan S."/>
            <person name="Sone E.D."/>
            <person name="Koren S."/>
            <person name="Silverstein K.A.T."/>
            <person name="Beckman K.B."/>
            <person name="Gohl D.M."/>
        </authorList>
    </citation>
    <scope>NUCLEOTIDE SEQUENCE</scope>
    <source>
        <strain evidence="2">Duluth1</strain>
        <tissue evidence="2">Whole animal</tissue>
    </source>
</reference>
<proteinExistence type="predicted"/>